<dbReference type="PANTHER" id="PTHR30537:SF5">
    <property type="entry name" value="HTH-TYPE TRANSCRIPTIONAL ACTIVATOR TTDR-RELATED"/>
    <property type="match status" value="1"/>
</dbReference>
<proteinExistence type="inferred from homology"/>
<reference evidence="6 7" key="1">
    <citation type="submission" date="2014-03" db="EMBL/GenBank/DDBJ databases">
        <title>Draft Genome Sequences of Four Burkholderia Strains.</title>
        <authorList>
            <person name="Liu X.Y."/>
            <person name="Li C.X."/>
            <person name="Xu J.H."/>
        </authorList>
    </citation>
    <scope>NUCLEOTIDE SEQUENCE [LARGE SCALE GENOMIC DNA]</scope>
    <source>
        <strain evidence="6 7">DSM 50014</strain>
    </source>
</reference>
<dbReference type="PRINTS" id="PR00039">
    <property type="entry name" value="HTHLYSR"/>
</dbReference>
<keyword evidence="3" id="KW-0238">DNA-binding</keyword>
<evidence type="ECO:0000256" key="4">
    <source>
        <dbReference type="ARBA" id="ARBA00023163"/>
    </source>
</evidence>
<evidence type="ECO:0000256" key="1">
    <source>
        <dbReference type="ARBA" id="ARBA00009437"/>
    </source>
</evidence>
<organism evidence="6 7">
    <name type="scientific">Caballeronia glathei</name>
    <dbReference type="NCBI Taxonomy" id="60547"/>
    <lineage>
        <taxon>Bacteria</taxon>
        <taxon>Pseudomonadati</taxon>
        <taxon>Pseudomonadota</taxon>
        <taxon>Betaproteobacteria</taxon>
        <taxon>Burkholderiales</taxon>
        <taxon>Burkholderiaceae</taxon>
        <taxon>Caballeronia</taxon>
    </lineage>
</organism>
<dbReference type="InterPro" id="IPR058163">
    <property type="entry name" value="LysR-type_TF_proteobact-type"/>
</dbReference>
<protein>
    <submittedName>
        <fullName evidence="6">LysR family transcriptional regulator</fullName>
    </submittedName>
</protein>
<comment type="caution">
    <text evidence="6">The sequence shown here is derived from an EMBL/GenBank/DDBJ whole genome shotgun (WGS) entry which is preliminary data.</text>
</comment>
<dbReference type="PANTHER" id="PTHR30537">
    <property type="entry name" value="HTH-TYPE TRANSCRIPTIONAL REGULATOR"/>
    <property type="match status" value="1"/>
</dbReference>
<dbReference type="Proteomes" id="UP000027466">
    <property type="component" value="Unassembled WGS sequence"/>
</dbReference>
<dbReference type="Gene3D" id="3.40.190.290">
    <property type="match status" value="1"/>
</dbReference>
<name>A0A069PT88_9BURK</name>
<gene>
    <name evidence="6" type="ORF">BG61_24110</name>
</gene>
<dbReference type="GO" id="GO:0003677">
    <property type="term" value="F:DNA binding"/>
    <property type="evidence" value="ECO:0007669"/>
    <property type="project" value="UniProtKB-KW"/>
</dbReference>
<dbReference type="AlphaFoldDB" id="A0A069PT88"/>
<dbReference type="SUPFAM" id="SSF53850">
    <property type="entry name" value="Periplasmic binding protein-like II"/>
    <property type="match status" value="1"/>
</dbReference>
<dbReference type="FunFam" id="1.10.10.10:FF:000001">
    <property type="entry name" value="LysR family transcriptional regulator"/>
    <property type="match status" value="1"/>
</dbReference>
<dbReference type="InterPro" id="IPR036388">
    <property type="entry name" value="WH-like_DNA-bd_sf"/>
</dbReference>
<keyword evidence="4" id="KW-0804">Transcription</keyword>
<dbReference type="InterPro" id="IPR000847">
    <property type="entry name" value="LysR_HTH_N"/>
</dbReference>
<evidence type="ECO:0000256" key="3">
    <source>
        <dbReference type="ARBA" id="ARBA00023125"/>
    </source>
</evidence>
<dbReference type="GO" id="GO:0003700">
    <property type="term" value="F:DNA-binding transcription factor activity"/>
    <property type="evidence" value="ECO:0007669"/>
    <property type="project" value="InterPro"/>
</dbReference>
<keyword evidence="2" id="KW-0805">Transcription regulation</keyword>
<dbReference type="InterPro" id="IPR005119">
    <property type="entry name" value="LysR_subst-bd"/>
</dbReference>
<comment type="similarity">
    <text evidence="1">Belongs to the LysR transcriptional regulatory family.</text>
</comment>
<dbReference type="CDD" id="cd08475">
    <property type="entry name" value="PBP2_CrgA_like_6"/>
    <property type="match status" value="1"/>
</dbReference>
<evidence type="ECO:0000259" key="5">
    <source>
        <dbReference type="PROSITE" id="PS50931"/>
    </source>
</evidence>
<feature type="domain" description="HTH lysR-type" evidence="5">
    <location>
        <begin position="5"/>
        <end position="62"/>
    </location>
</feature>
<dbReference type="Gene3D" id="1.10.10.10">
    <property type="entry name" value="Winged helix-like DNA-binding domain superfamily/Winged helix DNA-binding domain"/>
    <property type="match status" value="1"/>
</dbReference>
<evidence type="ECO:0000313" key="7">
    <source>
        <dbReference type="Proteomes" id="UP000027466"/>
    </source>
</evidence>
<evidence type="ECO:0000256" key="2">
    <source>
        <dbReference type="ARBA" id="ARBA00023015"/>
    </source>
</evidence>
<dbReference type="Pfam" id="PF03466">
    <property type="entry name" value="LysR_substrate"/>
    <property type="match status" value="1"/>
</dbReference>
<evidence type="ECO:0000313" key="6">
    <source>
        <dbReference type="EMBL" id="KDR40496.1"/>
    </source>
</evidence>
<dbReference type="Pfam" id="PF00126">
    <property type="entry name" value="HTH_1"/>
    <property type="match status" value="1"/>
</dbReference>
<dbReference type="EMBL" id="JFHC01000039">
    <property type="protein sequence ID" value="KDR40496.1"/>
    <property type="molecule type" value="Genomic_DNA"/>
</dbReference>
<accession>A0A069PT88</accession>
<sequence length="302" mass="32769">MAQVDSFSGIVIFVTAARSRSFTDAAEQLGLTKSAVGKAIAKLEERLGAQLFHRTTRSISLTADGEAYFAACASALDEISTAETALGPELHRPVGRLRIDMPAAFGRRILVPILLNIARGNPDMQFTMTFSDYLIDPIEEGVDLVVRFGELQSSSGLVARRLTSQRMVIAASPDYLAQHSTPHQLEDIDNHACIVGYRRGQPLSWRVHVGGEAKRISPPGTHQISDGDSIVEAALAGLGLCQMPMSLVRPHLETGALRSVLDDISCELIDVHAVWPKVAHLRPKVRHVVDTLVELGEQGRLA</sequence>
<dbReference type="PROSITE" id="PS50931">
    <property type="entry name" value="HTH_LYSR"/>
    <property type="match status" value="1"/>
</dbReference>
<dbReference type="SUPFAM" id="SSF46785">
    <property type="entry name" value="Winged helix' DNA-binding domain"/>
    <property type="match status" value="1"/>
</dbReference>
<dbReference type="InterPro" id="IPR036390">
    <property type="entry name" value="WH_DNA-bd_sf"/>
</dbReference>
<keyword evidence="7" id="KW-1185">Reference proteome</keyword>